<dbReference type="InterPro" id="IPR003749">
    <property type="entry name" value="ThiS/MoaD-like"/>
</dbReference>
<dbReference type="PANTHER" id="PTHR34472">
    <property type="entry name" value="SULFUR CARRIER PROTEIN THIS"/>
    <property type="match status" value="1"/>
</dbReference>
<dbReference type="EMBL" id="JAECVU010000004">
    <property type="protein sequence ID" value="MBH8588942.1"/>
    <property type="molecule type" value="Genomic_DNA"/>
</dbReference>
<dbReference type="InterPro" id="IPR016155">
    <property type="entry name" value="Mopterin_synth/thiamin_S_b"/>
</dbReference>
<dbReference type="InterPro" id="IPR010035">
    <property type="entry name" value="Thi_S"/>
</dbReference>
<comment type="caution">
    <text evidence="1">The sequence shown here is derived from an EMBL/GenBank/DDBJ whole genome shotgun (WGS) entry which is preliminary data.</text>
</comment>
<gene>
    <name evidence="1" type="primary">thiS</name>
    <name evidence="1" type="ORF">I8U22_08980</name>
</gene>
<keyword evidence="2" id="KW-1185">Reference proteome</keyword>
<dbReference type="InterPro" id="IPR012675">
    <property type="entry name" value="Beta-grasp_dom_sf"/>
</dbReference>
<dbReference type="Pfam" id="PF02597">
    <property type="entry name" value="ThiS"/>
    <property type="match status" value="1"/>
</dbReference>
<organism evidence="1 2">
    <name type="scientific">Thermoactinomyces vulgaris</name>
    <dbReference type="NCBI Taxonomy" id="2026"/>
    <lineage>
        <taxon>Bacteria</taxon>
        <taxon>Bacillati</taxon>
        <taxon>Bacillota</taxon>
        <taxon>Bacilli</taxon>
        <taxon>Bacillales</taxon>
        <taxon>Thermoactinomycetaceae</taxon>
        <taxon>Thermoactinomyces</taxon>
    </lineage>
</organism>
<dbReference type="Proteomes" id="UP000641910">
    <property type="component" value="Unassembled WGS sequence"/>
</dbReference>
<dbReference type="NCBIfam" id="TIGR01683">
    <property type="entry name" value="thiS"/>
    <property type="match status" value="1"/>
</dbReference>
<sequence length="67" mass="7652">MQIQLNGEMQTVPPHLKTVDDLIKHFKLNNKILVVEHNRHVLTREMHPTTRLSDGDCIEIVHFVGGG</sequence>
<reference evidence="1 2" key="1">
    <citation type="submission" date="2020-12" db="EMBL/GenBank/DDBJ databases">
        <title>WGS of Thermoactinomyces spp.</title>
        <authorList>
            <person name="Cheng K."/>
        </authorList>
    </citation>
    <scope>NUCLEOTIDE SEQUENCE [LARGE SCALE GENOMIC DNA]</scope>
    <source>
        <strain evidence="2">CICC 10650\ACCC 41061</strain>
    </source>
</reference>
<dbReference type="SUPFAM" id="SSF54285">
    <property type="entry name" value="MoaD/ThiS"/>
    <property type="match status" value="1"/>
</dbReference>
<accession>A0ABS0QIQ8</accession>
<protein>
    <submittedName>
        <fullName evidence="1">Sulfur carrier protein ThiS</fullName>
    </submittedName>
</protein>
<evidence type="ECO:0000313" key="2">
    <source>
        <dbReference type="Proteomes" id="UP000641910"/>
    </source>
</evidence>
<proteinExistence type="predicted"/>
<dbReference type="PANTHER" id="PTHR34472:SF1">
    <property type="entry name" value="SULFUR CARRIER PROTEIN THIS"/>
    <property type="match status" value="1"/>
</dbReference>
<name>A0ABS0QIQ8_THEVU</name>
<dbReference type="Gene3D" id="3.10.20.30">
    <property type="match status" value="1"/>
</dbReference>
<evidence type="ECO:0000313" key="1">
    <source>
        <dbReference type="EMBL" id="MBH8588942.1"/>
    </source>
</evidence>
<dbReference type="CDD" id="cd00565">
    <property type="entry name" value="Ubl_ThiS"/>
    <property type="match status" value="1"/>
</dbReference>
<dbReference type="RefSeq" id="WP_037994479.1">
    <property type="nucleotide sequence ID" value="NZ_CP036487.1"/>
</dbReference>